<evidence type="ECO:0000313" key="1">
    <source>
        <dbReference type="EMBL" id="SMA33413.1"/>
    </source>
</evidence>
<evidence type="ECO:0000313" key="2">
    <source>
        <dbReference type="Proteomes" id="UP000196573"/>
    </source>
</evidence>
<organism evidence="1 2">
    <name type="scientific">Parendozoicomonas haliclonae</name>
    <dbReference type="NCBI Taxonomy" id="1960125"/>
    <lineage>
        <taxon>Bacteria</taxon>
        <taxon>Pseudomonadati</taxon>
        <taxon>Pseudomonadota</taxon>
        <taxon>Gammaproteobacteria</taxon>
        <taxon>Oceanospirillales</taxon>
        <taxon>Endozoicomonadaceae</taxon>
        <taxon>Parendozoicomonas</taxon>
    </lineage>
</organism>
<dbReference type="AlphaFoldDB" id="A0A1X7AEJ8"/>
<gene>
    <name evidence="1" type="ORF">EHSB41UT_00275</name>
</gene>
<sequence length="112" mass="12956">MGKEEYRGTGFQIEDRNGEQLGALPATGEGIFDLDRALSAAGQKNRYLTVEKQLSRMESDIQELALQKVHAAFADWRSEGSNRRLPYKLAMERFRFDEKLELTIRMYSLMYT</sequence>
<reference evidence="1 2" key="1">
    <citation type="submission" date="2017-03" db="EMBL/GenBank/DDBJ databases">
        <authorList>
            <person name="Afonso C.L."/>
            <person name="Miller P.J."/>
            <person name="Scott M.A."/>
            <person name="Spackman E."/>
            <person name="Goraichik I."/>
            <person name="Dimitrov K.M."/>
            <person name="Suarez D.L."/>
            <person name="Swayne D.E."/>
        </authorList>
    </citation>
    <scope>NUCLEOTIDE SEQUENCE [LARGE SCALE GENOMIC DNA]</scope>
    <source>
        <strain evidence="1">SB41UT1</strain>
    </source>
</reference>
<dbReference type="Proteomes" id="UP000196573">
    <property type="component" value="Unassembled WGS sequence"/>
</dbReference>
<protein>
    <submittedName>
        <fullName evidence="1">Uncharacterized protein</fullName>
    </submittedName>
</protein>
<dbReference type="EMBL" id="FWPT01000001">
    <property type="protein sequence ID" value="SMA33413.1"/>
    <property type="molecule type" value="Genomic_DNA"/>
</dbReference>
<keyword evidence="2" id="KW-1185">Reference proteome</keyword>
<proteinExistence type="predicted"/>
<dbReference type="RefSeq" id="WP_087106151.1">
    <property type="nucleotide sequence ID" value="NZ_CBCSCN010000004.1"/>
</dbReference>
<name>A0A1X7AEJ8_9GAMM</name>
<accession>A0A1X7AEJ8</accession>